<keyword evidence="3" id="KW-0539">Nucleus</keyword>
<dbReference type="OrthoDB" id="25818at2759"/>
<dbReference type="PROSITE" id="PS00463">
    <property type="entry name" value="ZN2_CY6_FUNGAL_1"/>
    <property type="match status" value="1"/>
</dbReference>
<evidence type="ECO:0000256" key="1">
    <source>
        <dbReference type="ARBA" id="ARBA00007274"/>
    </source>
</evidence>
<feature type="region of interest" description="Disordered" evidence="4">
    <location>
        <begin position="300"/>
        <end position="351"/>
    </location>
</feature>
<evidence type="ECO:0000313" key="7">
    <source>
        <dbReference type="Proteomes" id="UP000298138"/>
    </source>
</evidence>
<dbReference type="PROSITE" id="PS50048">
    <property type="entry name" value="ZN2_CY6_FUNGAL_2"/>
    <property type="match status" value="1"/>
</dbReference>
<dbReference type="Proteomes" id="UP000298138">
    <property type="component" value="Unassembled WGS sequence"/>
</dbReference>
<dbReference type="GO" id="GO:0016407">
    <property type="term" value="F:acetyltransferase activity"/>
    <property type="evidence" value="ECO:0007669"/>
    <property type="project" value="InterPro"/>
</dbReference>
<dbReference type="InterPro" id="IPR011004">
    <property type="entry name" value="Trimer_LpxA-like_sf"/>
</dbReference>
<reference evidence="6 7" key="1">
    <citation type="submission" date="2019-04" db="EMBL/GenBank/DDBJ databases">
        <title>Comparative genomics and transcriptomics to analyze fruiting body development in filamentous ascomycetes.</title>
        <authorList>
            <consortium name="DOE Joint Genome Institute"/>
            <person name="Lutkenhaus R."/>
            <person name="Traeger S."/>
            <person name="Breuer J."/>
            <person name="Kuo A."/>
            <person name="Lipzen A."/>
            <person name="Pangilinan J."/>
            <person name="Dilworth D."/>
            <person name="Sandor L."/>
            <person name="Poggeler S."/>
            <person name="Barry K."/>
            <person name="Grigoriev I.V."/>
            <person name="Nowrousian M."/>
        </authorList>
    </citation>
    <scope>NUCLEOTIDE SEQUENCE [LARGE SCALE GENOMIC DNA]</scope>
    <source>
        <strain evidence="6 7">CBS 389.68</strain>
    </source>
</reference>
<dbReference type="GO" id="GO:0000981">
    <property type="term" value="F:DNA-binding transcription factor activity, RNA polymerase II-specific"/>
    <property type="evidence" value="ECO:0007669"/>
    <property type="project" value="InterPro"/>
</dbReference>
<organism evidence="6 7">
    <name type="scientific">Ascodesmis nigricans</name>
    <dbReference type="NCBI Taxonomy" id="341454"/>
    <lineage>
        <taxon>Eukaryota</taxon>
        <taxon>Fungi</taxon>
        <taxon>Dikarya</taxon>
        <taxon>Ascomycota</taxon>
        <taxon>Pezizomycotina</taxon>
        <taxon>Pezizomycetes</taxon>
        <taxon>Pezizales</taxon>
        <taxon>Ascodesmidaceae</taxon>
        <taxon>Ascodesmis</taxon>
    </lineage>
</organism>
<feature type="compositionally biased region" description="Basic and acidic residues" evidence="4">
    <location>
        <begin position="139"/>
        <end position="148"/>
    </location>
</feature>
<dbReference type="InterPro" id="IPR036864">
    <property type="entry name" value="Zn2-C6_fun-type_DNA-bd_sf"/>
</dbReference>
<keyword evidence="7" id="KW-1185">Reference proteome</keyword>
<dbReference type="PANTHER" id="PTHR23416">
    <property type="entry name" value="SIALIC ACID SYNTHASE-RELATED"/>
    <property type="match status" value="1"/>
</dbReference>
<dbReference type="GO" id="GO:0008374">
    <property type="term" value="F:O-acyltransferase activity"/>
    <property type="evidence" value="ECO:0007669"/>
    <property type="project" value="TreeGrafter"/>
</dbReference>
<feature type="compositionally biased region" description="Low complexity" evidence="4">
    <location>
        <begin position="1"/>
        <end position="16"/>
    </location>
</feature>
<dbReference type="AlphaFoldDB" id="A0A4S2MKP3"/>
<dbReference type="InParanoid" id="A0A4S2MKP3"/>
<feature type="domain" description="Zn(2)-C6 fungal-type" evidence="5">
    <location>
        <begin position="218"/>
        <end position="246"/>
    </location>
</feature>
<evidence type="ECO:0000256" key="4">
    <source>
        <dbReference type="SAM" id="MobiDB-lite"/>
    </source>
</evidence>
<evidence type="ECO:0000313" key="6">
    <source>
        <dbReference type="EMBL" id="TGZ77571.1"/>
    </source>
</evidence>
<dbReference type="Pfam" id="PF12464">
    <property type="entry name" value="Mac"/>
    <property type="match status" value="1"/>
</dbReference>
<dbReference type="SUPFAM" id="SSF51161">
    <property type="entry name" value="Trimeric LpxA-like enzymes"/>
    <property type="match status" value="1"/>
</dbReference>
<protein>
    <submittedName>
        <fullName evidence="6">Trimeric LpxA-like protein</fullName>
    </submittedName>
</protein>
<feature type="compositionally biased region" description="Polar residues" evidence="4">
    <location>
        <begin position="23"/>
        <end position="52"/>
    </location>
</feature>
<sequence length="604" mass="65122">MGVGVVSTSAAGVSNGTGEPQPHQFTAVNQANHKQASSVTSPSAGGQTTVNGNERALGQKPELNGQIPGTSVFGMARPIPPMAPMSASQSSSRAAPPQQQQPQQQQQQQYSSQHYPLAAEKWQAQRDGSEDAGVQKRKRSEEVDEKGRTVSPTQAQHHRLLPHDTANRTPGPGAVSDDALSYARRSTATIDDDADEQQTPGQPEKRRKRQFTNRTKTGCITCRRRKKKCDEGKPDCNNCTRGGFVCEGYNGKVSWTKPPGKAASSMTSIRSGGYEPHLHPHHRDQYSSTPAAHTRVLPMSHQTPTEDIHSTIGGQPGADNQQFHNVPPTPQTHSPYTQRPGVPPSGAMDRLSLGQQPQRTLMGPDGPRAATQHDLMKSGQTYNADDATLAHERKECEKRCYTFNKIVSNPFNEVSEIEKYRLVLDILRPNQNWKHMGSGVDGKGPYRFISKHGYEPDITELKITAPFKCTYGSNIKLGHKVHIGANCVFQDCGEIDIGSNSIISDDVKIYTATHMIDPTHRTHGLQKAQKVTIGDKCWIGASAIILPGVHIKDGSVIGAGSVVVKDVPPDCVVAGNPAKVVKGIGQSIGIPVGAMPIAYGGGDA</sequence>
<evidence type="ECO:0000256" key="2">
    <source>
        <dbReference type="ARBA" id="ARBA00022679"/>
    </source>
</evidence>
<keyword evidence="2" id="KW-0808">Transferase</keyword>
<dbReference type="InterPro" id="IPR051159">
    <property type="entry name" value="Hexapeptide_acetyltransf"/>
</dbReference>
<dbReference type="SMART" id="SM00066">
    <property type="entry name" value="GAL4"/>
    <property type="match status" value="1"/>
</dbReference>
<gene>
    <name evidence="6" type="ORF">EX30DRAFT_351695</name>
</gene>
<dbReference type="EMBL" id="ML220151">
    <property type="protein sequence ID" value="TGZ77571.1"/>
    <property type="molecule type" value="Genomic_DNA"/>
</dbReference>
<dbReference type="CDD" id="cd00067">
    <property type="entry name" value="GAL4"/>
    <property type="match status" value="1"/>
</dbReference>
<dbReference type="STRING" id="341454.A0A4S2MKP3"/>
<proteinExistence type="inferred from homology"/>
<feature type="region of interest" description="Disordered" evidence="4">
    <location>
        <begin position="1"/>
        <end position="212"/>
    </location>
</feature>
<dbReference type="InterPro" id="IPR024688">
    <property type="entry name" value="Mac_dom"/>
</dbReference>
<dbReference type="SUPFAM" id="SSF57701">
    <property type="entry name" value="Zn2/Cys6 DNA-binding domain"/>
    <property type="match status" value="1"/>
</dbReference>
<accession>A0A4S2MKP3</accession>
<evidence type="ECO:0000259" key="5">
    <source>
        <dbReference type="PROSITE" id="PS50048"/>
    </source>
</evidence>
<dbReference type="CDD" id="cd03357">
    <property type="entry name" value="LbH_MAT_GAT"/>
    <property type="match status" value="1"/>
</dbReference>
<dbReference type="InterPro" id="IPR001138">
    <property type="entry name" value="Zn2Cys6_DnaBD"/>
</dbReference>
<dbReference type="Gene3D" id="4.10.240.10">
    <property type="entry name" value="Zn(2)-C6 fungal-type DNA-binding domain"/>
    <property type="match status" value="1"/>
</dbReference>
<dbReference type="GO" id="GO:0008270">
    <property type="term" value="F:zinc ion binding"/>
    <property type="evidence" value="ECO:0007669"/>
    <property type="project" value="InterPro"/>
</dbReference>
<dbReference type="Pfam" id="PF00132">
    <property type="entry name" value="Hexapep"/>
    <property type="match status" value="1"/>
</dbReference>
<feature type="compositionally biased region" description="Low complexity" evidence="4">
    <location>
        <begin position="84"/>
        <end position="113"/>
    </location>
</feature>
<comment type="similarity">
    <text evidence="1">Belongs to the transferase hexapeptide repeat family.</text>
</comment>
<dbReference type="InterPro" id="IPR001451">
    <property type="entry name" value="Hexapep"/>
</dbReference>
<dbReference type="Gene3D" id="2.160.10.10">
    <property type="entry name" value="Hexapeptide repeat proteins"/>
    <property type="match status" value="1"/>
</dbReference>
<dbReference type="PANTHER" id="PTHR23416:SF23">
    <property type="entry name" value="ACETYLTRANSFERASE C18B11.09C-RELATED"/>
    <property type="match status" value="1"/>
</dbReference>
<dbReference type="Pfam" id="PF00172">
    <property type="entry name" value="Zn_clus"/>
    <property type="match status" value="1"/>
</dbReference>
<evidence type="ECO:0000256" key="3">
    <source>
        <dbReference type="ARBA" id="ARBA00023242"/>
    </source>
</evidence>
<name>A0A4S2MKP3_9PEZI</name>